<dbReference type="KEGG" id="pti:PHATRDRAFT_23489"/>
<dbReference type="InterPro" id="IPR050689">
    <property type="entry name" value="FKBP-type_PPIase"/>
</dbReference>
<dbReference type="STRING" id="556484.B7GBW6"/>
<dbReference type="GeneID" id="7198362"/>
<dbReference type="EMBL" id="CM000626">
    <property type="protein sequence ID" value="EEC43996.1"/>
    <property type="molecule type" value="Genomic_DNA"/>
</dbReference>
<dbReference type="InterPro" id="IPR046357">
    <property type="entry name" value="PPIase_dom_sf"/>
</dbReference>
<dbReference type="AlphaFoldDB" id="B7GBW6"/>
<evidence type="ECO:0000259" key="6">
    <source>
        <dbReference type="PROSITE" id="PS50059"/>
    </source>
</evidence>
<dbReference type="PANTHER" id="PTHR10516">
    <property type="entry name" value="PEPTIDYL-PROLYL CIS-TRANS ISOMERASE"/>
    <property type="match status" value="1"/>
</dbReference>
<dbReference type="HOGENOM" id="CLU_013615_12_1_1"/>
<dbReference type="PaxDb" id="2850-Phatr23489"/>
<dbReference type="RefSeq" id="XP_002184597.1">
    <property type="nucleotide sequence ID" value="XM_002184561.1"/>
</dbReference>
<dbReference type="OMA" id="WDEGFAG"/>
<reference evidence="8" key="2">
    <citation type="submission" date="2008-08" db="EMBL/GenBank/DDBJ databases">
        <authorList>
            <consortium name="Diatom Consortium"/>
            <person name="Grigoriev I."/>
            <person name="Grimwood J."/>
            <person name="Kuo A."/>
            <person name="Otillar R.P."/>
            <person name="Salamov A."/>
            <person name="Detter J.C."/>
            <person name="Lindquist E."/>
            <person name="Shapiro H."/>
            <person name="Lucas S."/>
            <person name="Glavina del Rio T."/>
            <person name="Pitluck S."/>
            <person name="Rokhsar D."/>
            <person name="Bowler C."/>
        </authorList>
    </citation>
    <scope>GENOME REANNOTATION</scope>
    <source>
        <strain evidence="8">CCAP 1055/1</strain>
    </source>
</reference>
<dbReference type="EC" id="5.2.1.8" evidence="2 5"/>
<gene>
    <name evidence="7" type="ORF">PHATRDRAFT_23489</name>
</gene>
<organism evidence="7 8">
    <name type="scientific">Phaeodactylum tricornutum (strain CCAP 1055/1)</name>
    <dbReference type="NCBI Taxonomy" id="556484"/>
    <lineage>
        <taxon>Eukaryota</taxon>
        <taxon>Sar</taxon>
        <taxon>Stramenopiles</taxon>
        <taxon>Ochrophyta</taxon>
        <taxon>Bacillariophyta</taxon>
        <taxon>Bacillariophyceae</taxon>
        <taxon>Bacillariophycidae</taxon>
        <taxon>Naviculales</taxon>
        <taxon>Phaeodactylaceae</taxon>
        <taxon>Phaeodactylum</taxon>
    </lineage>
</organism>
<dbReference type="OrthoDB" id="1902587at2759"/>
<keyword evidence="8" id="KW-1185">Reference proteome</keyword>
<sequence length="125" mass="13445">MPLTKDILREGDGQTFPQKGDMLTMHYKGTLASNNSKFDSSYDRKTPFQFKIGRGDVIQGWDEGVPQMSLGEKAILHIPSDLGYGAQGAGGVIPPNADLDFEVELLGIGDKKANVPSESSCCAIL</sequence>
<dbReference type="FunFam" id="3.10.50.40:FF:000025">
    <property type="entry name" value="Peptidylprolyl isomerase"/>
    <property type="match status" value="1"/>
</dbReference>
<feature type="domain" description="PPIase FKBP-type" evidence="6">
    <location>
        <begin position="20"/>
        <end position="109"/>
    </location>
</feature>
<keyword evidence="3 5" id="KW-0697">Rotamase</keyword>
<dbReference type="Proteomes" id="UP000000759">
    <property type="component" value="Chromosome 24"/>
</dbReference>
<dbReference type="GO" id="GO:0005737">
    <property type="term" value="C:cytoplasm"/>
    <property type="evidence" value="ECO:0007669"/>
    <property type="project" value="TreeGrafter"/>
</dbReference>
<evidence type="ECO:0000256" key="1">
    <source>
        <dbReference type="ARBA" id="ARBA00000971"/>
    </source>
</evidence>
<dbReference type="PROSITE" id="PS50059">
    <property type="entry name" value="FKBP_PPIASE"/>
    <property type="match status" value="1"/>
</dbReference>
<dbReference type="Pfam" id="PF00254">
    <property type="entry name" value="FKBP_C"/>
    <property type="match status" value="1"/>
</dbReference>
<dbReference type="eggNOG" id="KOG0544">
    <property type="taxonomic scope" value="Eukaryota"/>
</dbReference>
<protein>
    <recommendedName>
        <fullName evidence="2 5">peptidylprolyl isomerase</fullName>
        <ecNumber evidence="2 5">5.2.1.8</ecNumber>
    </recommendedName>
</protein>
<dbReference type="InterPro" id="IPR001179">
    <property type="entry name" value="PPIase_FKBP_dom"/>
</dbReference>
<dbReference type="SUPFAM" id="SSF54534">
    <property type="entry name" value="FKBP-like"/>
    <property type="match status" value="1"/>
</dbReference>
<evidence type="ECO:0000256" key="4">
    <source>
        <dbReference type="ARBA" id="ARBA00023235"/>
    </source>
</evidence>
<evidence type="ECO:0000313" key="8">
    <source>
        <dbReference type="Proteomes" id="UP000000759"/>
    </source>
</evidence>
<proteinExistence type="predicted"/>
<evidence type="ECO:0000313" key="7">
    <source>
        <dbReference type="EMBL" id="EEC43996.1"/>
    </source>
</evidence>
<evidence type="ECO:0000256" key="5">
    <source>
        <dbReference type="PROSITE-ProRule" id="PRU00277"/>
    </source>
</evidence>
<reference evidence="7 8" key="1">
    <citation type="journal article" date="2008" name="Nature">
        <title>The Phaeodactylum genome reveals the evolutionary history of diatom genomes.</title>
        <authorList>
            <person name="Bowler C."/>
            <person name="Allen A.E."/>
            <person name="Badger J.H."/>
            <person name="Grimwood J."/>
            <person name="Jabbari K."/>
            <person name="Kuo A."/>
            <person name="Maheswari U."/>
            <person name="Martens C."/>
            <person name="Maumus F."/>
            <person name="Otillar R.P."/>
            <person name="Rayko E."/>
            <person name="Salamov A."/>
            <person name="Vandepoele K."/>
            <person name="Beszteri B."/>
            <person name="Gruber A."/>
            <person name="Heijde M."/>
            <person name="Katinka M."/>
            <person name="Mock T."/>
            <person name="Valentin K."/>
            <person name="Verret F."/>
            <person name="Berges J.A."/>
            <person name="Brownlee C."/>
            <person name="Cadoret J.P."/>
            <person name="Chiovitti A."/>
            <person name="Choi C.J."/>
            <person name="Coesel S."/>
            <person name="De Martino A."/>
            <person name="Detter J.C."/>
            <person name="Durkin C."/>
            <person name="Falciatore A."/>
            <person name="Fournet J."/>
            <person name="Haruta M."/>
            <person name="Huysman M.J."/>
            <person name="Jenkins B.D."/>
            <person name="Jiroutova K."/>
            <person name="Jorgensen R.E."/>
            <person name="Joubert Y."/>
            <person name="Kaplan A."/>
            <person name="Kroger N."/>
            <person name="Kroth P.G."/>
            <person name="La Roche J."/>
            <person name="Lindquist E."/>
            <person name="Lommer M."/>
            <person name="Martin-Jezequel V."/>
            <person name="Lopez P.J."/>
            <person name="Lucas S."/>
            <person name="Mangogna M."/>
            <person name="McGinnis K."/>
            <person name="Medlin L.K."/>
            <person name="Montsant A."/>
            <person name="Oudot-Le Secq M.P."/>
            <person name="Napoli C."/>
            <person name="Obornik M."/>
            <person name="Parker M.S."/>
            <person name="Petit J.L."/>
            <person name="Porcel B.M."/>
            <person name="Poulsen N."/>
            <person name="Robison M."/>
            <person name="Rychlewski L."/>
            <person name="Rynearson T.A."/>
            <person name="Schmutz J."/>
            <person name="Shapiro H."/>
            <person name="Siaut M."/>
            <person name="Stanley M."/>
            <person name="Sussman M.R."/>
            <person name="Taylor A.R."/>
            <person name="Vardi A."/>
            <person name="von Dassow P."/>
            <person name="Vyverman W."/>
            <person name="Willis A."/>
            <person name="Wyrwicz L.S."/>
            <person name="Rokhsar D.S."/>
            <person name="Weissenbach J."/>
            <person name="Armbrust E.V."/>
            <person name="Green B.R."/>
            <person name="Van de Peer Y."/>
            <person name="Grigoriev I.V."/>
        </authorList>
    </citation>
    <scope>NUCLEOTIDE SEQUENCE [LARGE SCALE GENOMIC DNA]</scope>
    <source>
        <strain evidence="7 8">CCAP 1055/1</strain>
    </source>
</reference>
<name>B7GBW6_PHATC</name>
<evidence type="ECO:0000256" key="3">
    <source>
        <dbReference type="ARBA" id="ARBA00023110"/>
    </source>
</evidence>
<dbReference type="InParanoid" id="B7GBW6"/>
<dbReference type="Gene3D" id="3.10.50.40">
    <property type="match status" value="1"/>
</dbReference>
<comment type="catalytic activity">
    <reaction evidence="1 5">
        <text>[protein]-peptidylproline (omega=180) = [protein]-peptidylproline (omega=0)</text>
        <dbReference type="Rhea" id="RHEA:16237"/>
        <dbReference type="Rhea" id="RHEA-COMP:10747"/>
        <dbReference type="Rhea" id="RHEA-COMP:10748"/>
        <dbReference type="ChEBI" id="CHEBI:83833"/>
        <dbReference type="ChEBI" id="CHEBI:83834"/>
        <dbReference type="EC" id="5.2.1.8"/>
    </reaction>
</comment>
<dbReference type="GO" id="GO:0003755">
    <property type="term" value="F:peptidyl-prolyl cis-trans isomerase activity"/>
    <property type="evidence" value="ECO:0007669"/>
    <property type="project" value="UniProtKB-KW"/>
</dbReference>
<accession>B7GBW6</accession>
<evidence type="ECO:0000256" key="2">
    <source>
        <dbReference type="ARBA" id="ARBA00013194"/>
    </source>
</evidence>
<dbReference type="PANTHER" id="PTHR10516:SF443">
    <property type="entry name" value="FK506-BINDING PROTEIN 59-RELATED"/>
    <property type="match status" value="1"/>
</dbReference>
<keyword evidence="4 5" id="KW-0413">Isomerase</keyword>